<organism evidence="2 3">
    <name type="scientific">Williamsia serinedens</name>
    <dbReference type="NCBI Taxonomy" id="391736"/>
    <lineage>
        <taxon>Bacteria</taxon>
        <taxon>Bacillati</taxon>
        <taxon>Actinomycetota</taxon>
        <taxon>Actinomycetes</taxon>
        <taxon>Mycobacteriales</taxon>
        <taxon>Nocardiaceae</taxon>
        <taxon>Williamsia</taxon>
    </lineage>
</organism>
<accession>A0ABT1H539</accession>
<sequence>MTATPDTVAAARAYIEALASHDVTDVRLADSCRRVENGIPTGSSGPAIVRDLDRGRKYRVIRRVEITSIGIEGVCVHADFLVHVPLGLSARIRERFDADETGAIDRITARIGLPRRR</sequence>
<feature type="domain" description="DUF8021" evidence="1">
    <location>
        <begin position="7"/>
        <end position="109"/>
    </location>
</feature>
<evidence type="ECO:0000313" key="2">
    <source>
        <dbReference type="EMBL" id="MCP2161703.1"/>
    </source>
</evidence>
<dbReference type="Pfam" id="PF26061">
    <property type="entry name" value="DUF8021"/>
    <property type="match status" value="1"/>
</dbReference>
<name>A0ABT1H539_9NOCA</name>
<dbReference type="Proteomes" id="UP001205740">
    <property type="component" value="Unassembled WGS sequence"/>
</dbReference>
<comment type="caution">
    <text evidence="2">The sequence shown here is derived from an EMBL/GenBank/DDBJ whole genome shotgun (WGS) entry which is preliminary data.</text>
</comment>
<evidence type="ECO:0000313" key="3">
    <source>
        <dbReference type="Proteomes" id="UP001205740"/>
    </source>
</evidence>
<evidence type="ECO:0000259" key="1">
    <source>
        <dbReference type="Pfam" id="PF26061"/>
    </source>
</evidence>
<keyword evidence="3" id="KW-1185">Reference proteome</keyword>
<dbReference type="InterPro" id="IPR058334">
    <property type="entry name" value="DUF8021"/>
</dbReference>
<proteinExistence type="predicted"/>
<gene>
    <name evidence="2" type="ORF">LX12_002902</name>
</gene>
<dbReference type="EMBL" id="JAMTCG010000005">
    <property type="protein sequence ID" value="MCP2161703.1"/>
    <property type="molecule type" value="Genomic_DNA"/>
</dbReference>
<reference evidence="2 3" key="1">
    <citation type="submission" date="2022-06" db="EMBL/GenBank/DDBJ databases">
        <title>Genomic Encyclopedia of Archaeal and Bacterial Type Strains, Phase II (KMG-II): from individual species to whole genera.</title>
        <authorList>
            <person name="Goeker M."/>
        </authorList>
    </citation>
    <scope>NUCLEOTIDE SEQUENCE [LARGE SCALE GENOMIC DNA]</scope>
    <source>
        <strain evidence="2 3">DSM 45037</strain>
    </source>
</reference>
<dbReference type="RefSeq" id="WP_253655284.1">
    <property type="nucleotide sequence ID" value="NZ_BAAAOE010000001.1"/>
</dbReference>
<protein>
    <recommendedName>
        <fullName evidence="1">DUF8021 domain-containing protein</fullName>
    </recommendedName>
</protein>